<proteinExistence type="predicted"/>
<comment type="caution">
    <text evidence="1">The sequence shown here is derived from an EMBL/GenBank/DDBJ whole genome shotgun (WGS) entry which is preliminary data.</text>
</comment>
<accession>A0A940S2Q2</accession>
<dbReference type="Proteomes" id="UP000675940">
    <property type="component" value="Unassembled WGS sequence"/>
</dbReference>
<gene>
    <name evidence="1" type="ORF">J5474_17705</name>
</gene>
<organism evidence="1 2">
    <name type="scientific">Sagittula salina</name>
    <dbReference type="NCBI Taxonomy" id="2820268"/>
    <lineage>
        <taxon>Bacteria</taxon>
        <taxon>Pseudomonadati</taxon>
        <taxon>Pseudomonadota</taxon>
        <taxon>Alphaproteobacteria</taxon>
        <taxon>Rhodobacterales</taxon>
        <taxon>Roseobacteraceae</taxon>
        <taxon>Sagittula</taxon>
    </lineage>
</organism>
<dbReference type="EMBL" id="JAGISH010000011">
    <property type="protein sequence ID" value="MBP0484311.1"/>
    <property type="molecule type" value="Genomic_DNA"/>
</dbReference>
<keyword evidence="2" id="KW-1185">Reference proteome</keyword>
<reference evidence="1" key="1">
    <citation type="submission" date="2021-03" db="EMBL/GenBank/DDBJ databases">
        <title>Sagittula salina sp. nov. strain M10.9X isolated from the marine waste.</title>
        <authorList>
            <person name="Satari L."/>
            <person name="Molina-Menor E."/>
            <person name="Vidal-Verdu A."/>
            <person name="Pascual J."/>
            <person name="Pereto J."/>
            <person name="Porcar M."/>
        </authorList>
    </citation>
    <scope>NUCLEOTIDE SEQUENCE</scope>
    <source>
        <strain evidence="1">M10.9X</strain>
    </source>
</reference>
<evidence type="ECO:0000313" key="1">
    <source>
        <dbReference type="EMBL" id="MBP0484311.1"/>
    </source>
</evidence>
<name>A0A940S2Q2_9RHOB</name>
<evidence type="ECO:0000313" key="2">
    <source>
        <dbReference type="Proteomes" id="UP000675940"/>
    </source>
</evidence>
<sequence>MLVSRINNLIVFFSIFAIGSYAESSRNLSDQFARPGYFRLSGLFPEYRSVCVVPEYTQVSKFVLDNNLDIDVDVFVGELESFVILVSESGNVIYEIVNFTSDGIRVIFQNSGCFVSSESWISVRKSASPVGGKFYKIEIE</sequence>
<dbReference type="AlphaFoldDB" id="A0A940S2Q2"/>
<dbReference type="RefSeq" id="WP_209362526.1">
    <property type="nucleotide sequence ID" value="NZ_JAGISH010000011.1"/>
</dbReference>
<protein>
    <submittedName>
        <fullName evidence="1">Uncharacterized protein</fullName>
    </submittedName>
</protein>